<evidence type="ECO:0000256" key="2">
    <source>
        <dbReference type="ARBA" id="ARBA00009454"/>
    </source>
</evidence>
<gene>
    <name evidence="15" type="primary">NUP35</name>
    <name evidence="15" type="ORF">T02_8283</name>
</gene>
<dbReference type="PROSITE" id="PS51472">
    <property type="entry name" value="RRM_NUP35"/>
    <property type="match status" value="1"/>
</dbReference>
<keyword evidence="8 12" id="KW-0906">Nuclear pore complex</keyword>
<dbReference type="EMBL" id="JYDW01000146">
    <property type="protein sequence ID" value="KRZ54091.1"/>
    <property type="molecule type" value="Genomic_DNA"/>
</dbReference>
<evidence type="ECO:0000256" key="11">
    <source>
        <dbReference type="ARBA" id="ARBA00030250"/>
    </source>
</evidence>
<comment type="caution">
    <text evidence="15">The sequence shown here is derived from an EMBL/GenBank/DDBJ whole genome shotgun (WGS) entry which is preliminary data.</text>
</comment>
<protein>
    <recommendedName>
        <fullName evidence="3">Nucleoporin NUP35</fullName>
    </recommendedName>
    <alternativeName>
        <fullName evidence="11">35 kDa nucleoporin</fullName>
    </alternativeName>
    <alternativeName>
        <fullName evidence="10">Nucleoporin NUP53</fullName>
    </alternativeName>
</protein>
<evidence type="ECO:0000256" key="1">
    <source>
        <dbReference type="ARBA" id="ARBA00004567"/>
    </source>
</evidence>
<dbReference type="Pfam" id="PF05172">
    <property type="entry name" value="RRM_Nup35"/>
    <property type="match status" value="1"/>
</dbReference>
<keyword evidence="6" id="KW-0653">Protein transport</keyword>
<dbReference type="GO" id="GO:0051028">
    <property type="term" value="P:mRNA transport"/>
    <property type="evidence" value="ECO:0007669"/>
    <property type="project" value="UniProtKB-UniRule"/>
</dbReference>
<keyword evidence="4 12" id="KW-0813">Transport</keyword>
<dbReference type="PANTHER" id="PTHR21527">
    <property type="entry name" value="NUCLEOPORIN NUP35"/>
    <property type="match status" value="1"/>
</dbReference>
<dbReference type="GO" id="GO:0003676">
    <property type="term" value="F:nucleic acid binding"/>
    <property type="evidence" value="ECO:0007669"/>
    <property type="project" value="InterPro"/>
</dbReference>
<reference evidence="15 16" key="1">
    <citation type="submission" date="2015-05" db="EMBL/GenBank/DDBJ databases">
        <title>Evolution of Trichinella species and genotypes.</title>
        <authorList>
            <person name="Korhonen P.K."/>
            <person name="Edoardo P."/>
            <person name="Giuseppe L.R."/>
            <person name="Gasser R.B."/>
        </authorList>
    </citation>
    <scope>NUCLEOTIDE SEQUENCE [LARGE SCALE GENOMIC DNA]</scope>
    <source>
        <strain evidence="15">ISS10</strain>
    </source>
</reference>
<dbReference type="STRING" id="6335.A0A0V1L3G6"/>
<evidence type="ECO:0000256" key="8">
    <source>
        <dbReference type="ARBA" id="ARBA00023132"/>
    </source>
</evidence>
<name>A0A0V1L3G6_9BILA</name>
<keyword evidence="9 12" id="KW-0539">Nucleus</keyword>
<evidence type="ECO:0000259" key="14">
    <source>
        <dbReference type="PROSITE" id="PS51472"/>
    </source>
</evidence>
<dbReference type="FunFam" id="3.30.70.330:FF:000095">
    <property type="entry name" value="Putative Nucleoporin NUP53"/>
    <property type="match status" value="1"/>
</dbReference>
<dbReference type="PANTHER" id="PTHR21527:SF6">
    <property type="entry name" value="NUCLEOPORIN NUP35"/>
    <property type="match status" value="1"/>
</dbReference>
<evidence type="ECO:0000256" key="7">
    <source>
        <dbReference type="ARBA" id="ARBA00023010"/>
    </source>
</evidence>
<evidence type="ECO:0000256" key="3">
    <source>
        <dbReference type="ARBA" id="ARBA00016439"/>
    </source>
</evidence>
<comment type="subcellular location">
    <subcellularLocation>
        <location evidence="1">Nucleus</location>
        <location evidence="1">Nuclear pore complex</location>
    </subcellularLocation>
</comment>
<evidence type="ECO:0000256" key="5">
    <source>
        <dbReference type="ARBA" id="ARBA00022816"/>
    </source>
</evidence>
<dbReference type="InterPro" id="IPR007846">
    <property type="entry name" value="RRM_NUP35_dom"/>
</dbReference>
<dbReference type="GO" id="GO:0005543">
    <property type="term" value="F:phospholipid binding"/>
    <property type="evidence" value="ECO:0007669"/>
    <property type="project" value="TreeGrafter"/>
</dbReference>
<dbReference type="GO" id="GO:0006607">
    <property type="term" value="P:NLS-bearing protein import into nucleus"/>
    <property type="evidence" value="ECO:0007669"/>
    <property type="project" value="TreeGrafter"/>
</dbReference>
<dbReference type="OrthoDB" id="3365060at2759"/>
<organism evidence="15 16">
    <name type="scientific">Trichinella nativa</name>
    <dbReference type="NCBI Taxonomy" id="6335"/>
    <lineage>
        <taxon>Eukaryota</taxon>
        <taxon>Metazoa</taxon>
        <taxon>Ecdysozoa</taxon>
        <taxon>Nematoda</taxon>
        <taxon>Enoplea</taxon>
        <taxon>Dorylaimia</taxon>
        <taxon>Trichinellida</taxon>
        <taxon>Trichinellidae</taxon>
        <taxon>Trichinella</taxon>
    </lineage>
</organism>
<dbReference type="AlphaFoldDB" id="A0A0V1L3G6"/>
<evidence type="ECO:0000313" key="16">
    <source>
        <dbReference type="Proteomes" id="UP000054721"/>
    </source>
</evidence>
<dbReference type="GO" id="GO:0006999">
    <property type="term" value="P:nuclear pore organization"/>
    <property type="evidence" value="ECO:0007669"/>
    <property type="project" value="TreeGrafter"/>
</dbReference>
<proteinExistence type="inferred from homology"/>
<dbReference type="Gene3D" id="3.30.70.330">
    <property type="match status" value="1"/>
</dbReference>
<dbReference type="InterPro" id="IPR012677">
    <property type="entry name" value="Nucleotide-bd_a/b_plait_sf"/>
</dbReference>
<evidence type="ECO:0000256" key="13">
    <source>
        <dbReference type="SAM" id="MobiDB-lite"/>
    </source>
</evidence>
<feature type="region of interest" description="Disordered" evidence="13">
    <location>
        <begin position="71"/>
        <end position="91"/>
    </location>
</feature>
<dbReference type="GO" id="GO:0017056">
    <property type="term" value="F:structural constituent of nuclear pore"/>
    <property type="evidence" value="ECO:0007669"/>
    <property type="project" value="TreeGrafter"/>
</dbReference>
<evidence type="ECO:0000256" key="6">
    <source>
        <dbReference type="ARBA" id="ARBA00022927"/>
    </source>
</evidence>
<evidence type="ECO:0000256" key="12">
    <source>
        <dbReference type="PROSITE-ProRule" id="PRU00804"/>
    </source>
</evidence>
<evidence type="ECO:0000256" key="4">
    <source>
        <dbReference type="ARBA" id="ARBA00022448"/>
    </source>
</evidence>
<dbReference type="GO" id="GO:0044615">
    <property type="term" value="C:nuclear pore nuclear basket"/>
    <property type="evidence" value="ECO:0007669"/>
    <property type="project" value="TreeGrafter"/>
</dbReference>
<comment type="similarity">
    <text evidence="2">Belongs to the Nup35 family.</text>
</comment>
<evidence type="ECO:0000256" key="9">
    <source>
        <dbReference type="ARBA" id="ARBA00023242"/>
    </source>
</evidence>
<keyword evidence="16" id="KW-1185">Reference proteome</keyword>
<dbReference type="InterPro" id="IPR035979">
    <property type="entry name" value="RBD_domain_sf"/>
</dbReference>
<dbReference type="Proteomes" id="UP000054721">
    <property type="component" value="Unassembled WGS sequence"/>
</dbReference>
<accession>A0A0V1L3G6</accession>
<sequence>MDRRNIACYAHVLLRSLRSKERLEIHNNPQVILDYNFCLAMHTPKESKNDRSAPSHLPPFLLGLRTSTPVKEVPTSPTLPNPEPIVEEKPNNSLNGALYGVPCSLNDTSFGPPVKSLAEGMFSSFDVPALKPSMNKSCGISSHGSLQLPDESSDSDDGSWRNSTFFRSDASNSGLFSSHGTEMSTSCVTVYGFDKEIAPSILEEFFNCGEVCSYEYSTVGNWMYILYKTALQAEIAVSKSGHIFFDNVKVGVEKCTNESVITRLMAKMNKIGSRDIKGGVQAALKPRSFRSCVGRSFISEAKRPATSISKCSIASVTSRPAKAIRPLADSCNVEDVNFDYEEDANEGLLRKIYHDQNVIDSFQYAAHESTTIAPILLNKMIRLNMFCKVKLTFIC</sequence>
<keyword evidence="5 12" id="KW-0509">mRNA transport</keyword>
<keyword evidence="7" id="KW-0811">Translocation</keyword>
<dbReference type="GO" id="GO:0044613">
    <property type="term" value="C:nuclear pore central transport channel"/>
    <property type="evidence" value="ECO:0007669"/>
    <property type="project" value="TreeGrafter"/>
</dbReference>
<evidence type="ECO:0000256" key="10">
    <source>
        <dbReference type="ARBA" id="ARBA00029997"/>
    </source>
</evidence>
<feature type="domain" description="RRM Nup35-type" evidence="14">
    <location>
        <begin position="182"/>
        <end position="262"/>
    </location>
</feature>
<evidence type="ECO:0000313" key="15">
    <source>
        <dbReference type="EMBL" id="KRZ54091.1"/>
    </source>
</evidence>
<dbReference type="CDD" id="cd12441">
    <property type="entry name" value="RRM_Nup53_like"/>
    <property type="match status" value="1"/>
</dbReference>
<dbReference type="SUPFAM" id="SSF54928">
    <property type="entry name" value="RNA-binding domain, RBD"/>
    <property type="match status" value="1"/>
</dbReference>